<proteinExistence type="predicted"/>
<accession>R7URA3</accession>
<dbReference type="HOGENOM" id="CLU_1742300_0_0_1"/>
<evidence type="ECO:0000313" key="2">
    <source>
        <dbReference type="EnsemblMetazoa" id="CapteP193657"/>
    </source>
</evidence>
<dbReference type="EMBL" id="AMQN01021611">
    <property type="status" value="NOT_ANNOTATED_CDS"/>
    <property type="molecule type" value="Genomic_DNA"/>
</dbReference>
<dbReference type="EMBL" id="KB298881">
    <property type="protein sequence ID" value="ELU08643.1"/>
    <property type="molecule type" value="Genomic_DNA"/>
</dbReference>
<reference evidence="2" key="3">
    <citation type="submission" date="2015-06" db="UniProtKB">
        <authorList>
            <consortium name="EnsemblMetazoa"/>
        </authorList>
    </citation>
    <scope>IDENTIFICATION</scope>
</reference>
<dbReference type="EnsemblMetazoa" id="CapteT193657">
    <property type="protein sequence ID" value="CapteP193657"/>
    <property type="gene ID" value="CapteG193657"/>
</dbReference>
<evidence type="ECO:0000313" key="3">
    <source>
        <dbReference type="Proteomes" id="UP000014760"/>
    </source>
</evidence>
<dbReference type="OrthoDB" id="5860246at2759"/>
<dbReference type="Proteomes" id="UP000014760">
    <property type="component" value="Unassembled WGS sequence"/>
</dbReference>
<reference evidence="3" key="1">
    <citation type="submission" date="2012-12" db="EMBL/GenBank/DDBJ databases">
        <authorList>
            <person name="Hellsten U."/>
            <person name="Grimwood J."/>
            <person name="Chapman J.A."/>
            <person name="Shapiro H."/>
            <person name="Aerts A."/>
            <person name="Otillar R.P."/>
            <person name="Terry A.Y."/>
            <person name="Boore J.L."/>
            <person name="Simakov O."/>
            <person name="Marletaz F."/>
            <person name="Cho S.-J."/>
            <person name="Edsinger-Gonzales E."/>
            <person name="Havlak P."/>
            <person name="Kuo D.-H."/>
            <person name="Larsson T."/>
            <person name="Lv J."/>
            <person name="Arendt D."/>
            <person name="Savage R."/>
            <person name="Osoegawa K."/>
            <person name="de Jong P."/>
            <person name="Lindberg D.R."/>
            <person name="Seaver E.C."/>
            <person name="Weisblat D.A."/>
            <person name="Putnam N.H."/>
            <person name="Grigoriev I.V."/>
            <person name="Rokhsar D.S."/>
        </authorList>
    </citation>
    <scope>NUCLEOTIDE SEQUENCE</scope>
    <source>
        <strain evidence="3">I ESC-2004</strain>
    </source>
</reference>
<reference evidence="1 3" key="2">
    <citation type="journal article" date="2013" name="Nature">
        <title>Insights into bilaterian evolution from three spiralian genomes.</title>
        <authorList>
            <person name="Simakov O."/>
            <person name="Marletaz F."/>
            <person name="Cho S.J."/>
            <person name="Edsinger-Gonzales E."/>
            <person name="Havlak P."/>
            <person name="Hellsten U."/>
            <person name="Kuo D.H."/>
            <person name="Larsson T."/>
            <person name="Lv J."/>
            <person name="Arendt D."/>
            <person name="Savage R."/>
            <person name="Osoegawa K."/>
            <person name="de Jong P."/>
            <person name="Grimwood J."/>
            <person name="Chapman J.A."/>
            <person name="Shapiro H."/>
            <person name="Aerts A."/>
            <person name="Otillar R.P."/>
            <person name="Terry A.Y."/>
            <person name="Boore J.L."/>
            <person name="Grigoriev I.V."/>
            <person name="Lindberg D.R."/>
            <person name="Seaver E.C."/>
            <person name="Weisblat D.A."/>
            <person name="Putnam N.H."/>
            <person name="Rokhsar D.S."/>
        </authorList>
    </citation>
    <scope>NUCLEOTIDE SEQUENCE</scope>
    <source>
        <strain evidence="1 3">I ESC-2004</strain>
    </source>
</reference>
<gene>
    <name evidence="1" type="ORF">CAPTEDRAFT_193657</name>
</gene>
<protein>
    <submittedName>
        <fullName evidence="1 2">Uncharacterized protein</fullName>
    </submittedName>
</protein>
<name>R7URA3_CAPTE</name>
<dbReference type="AlphaFoldDB" id="R7URA3"/>
<keyword evidence="3" id="KW-1185">Reference proteome</keyword>
<sequence length="150" mass="17523">MGLYCEKKLGHLSMILQNLLHWMSALSAIHVYTGFRGSYEDDLFVYAFISCGMLLRQVDLEIIPASNCNSRFHMCNKRTQGYQMCNKRTQGYQMCNKRTQGYQMCNKRTQGYQQRENCFGLALLCNRHVYGVSKVMKMQQASVWSIYKKL</sequence>
<evidence type="ECO:0000313" key="1">
    <source>
        <dbReference type="EMBL" id="ELU08643.1"/>
    </source>
</evidence>
<organism evidence="1">
    <name type="scientific">Capitella teleta</name>
    <name type="common">Polychaete worm</name>
    <dbReference type="NCBI Taxonomy" id="283909"/>
    <lineage>
        <taxon>Eukaryota</taxon>
        <taxon>Metazoa</taxon>
        <taxon>Spiralia</taxon>
        <taxon>Lophotrochozoa</taxon>
        <taxon>Annelida</taxon>
        <taxon>Polychaeta</taxon>
        <taxon>Sedentaria</taxon>
        <taxon>Scolecida</taxon>
        <taxon>Capitellidae</taxon>
        <taxon>Capitella</taxon>
    </lineage>
</organism>